<dbReference type="Pfam" id="PF01113">
    <property type="entry name" value="DapB_N"/>
    <property type="match status" value="1"/>
</dbReference>
<proteinExistence type="inferred from homology"/>
<dbReference type="PANTHER" id="PTHR20836:SF7">
    <property type="entry name" value="4-HYDROXY-TETRAHYDRODIPICOLINATE REDUCTASE"/>
    <property type="match status" value="1"/>
</dbReference>
<dbReference type="PROSITE" id="PS01298">
    <property type="entry name" value="DAPB"/>
    <property type="match status" value="1"/>
</dbReference>
<accession>A0A2G5NSM3</accession>
<reference evidence="13 14" key="1">
    <citation type="journal article" date="2018" name="Front. Microbiol.">
        <title>Description and Comparative Genomics of Macrococcus caseolyticus subsp. hominis subsp. nov., Macrococcus goetzii sp. nov., Macrococcus epidermidis sp. nov., and Macrococcus bohemicus sp. nov., Novel Macrococci From Human Clinical Material With Virulence Potential and Suspected Uptake of Foreign DNA by Natural Transformation.</title>
        <authorList>
            <person name="Maslanova I."/>
            <person name="Wertheimer Z."/>
            <person name="Sedlacek I."/>
            <person name="Svec P."/>
            <person name="Indrakova A."/>
            <person name="Kovarovic V."/>
            <person name="Schumann P."/>
            <person name="Sproer C."/>
            <person name="Kralova S."/>
            <person name="Sedo O."/>
            <person name="Kristofova L."/>
            <person name="Vrbovska V."/>
            <person name="Fuzik T."/>
            <person name="Petras P."/>
            <person name="Zdrahal Z."/>
            <person name="Ruzickova V."/>
            <person name="Doskar J."/>
            <person name="Pantucek R."/>
        </authorList>
    </citation>
    <scope>NUCLEOTIDE SEQUENCE [LARGE SCALE GENOMIC DNA]</scope>
    <source>
        <strain evidence="13 14">CCM 4927</strain>
    </source>
</reference>
<evidence type="ECO:0000256" key="6">
    <source>
        <dbReference type="ARBA" id="ARBA00023002"/>
    </source>
</evidence>
<evidence type="ECO:0000256" key="5">
    <source>
        <dbReference type="ARBA" id="ARBA00022915"/>
    </source>
</evidence>
<dbReference type="FunFam" id="3.30.360.10:FF:000009">
    <property type="entry name" value="4-hydroxy-tetrahydrodipicolinate reductase"/>
    <property type="match status" value="1"/>
</dbReference>
<dbReference type="InterPro" id="IPR000846">
    <property type="entry name" value="DapB_N"/>
</dbReference>
<evidence type="ECO:0000256" key="3">
    <source>
        <dbReference type="ARBA" id="ARBA00022605"/>
    </source>
</evidence>
<keyword evidence="14" id="KW-1185">Reference proteome</keyword>
<dbReference type="InterPro" id="IPR036291">
    <property type="entry name" value="NAD(P)-bd_dom_sf"/>
</dbReference>
<feature type="binding site" evidence="9">
    <location>
        <position position="36"/>
    </location>
    <ligand>
        <name>NAD(+)</name>
        <dbReference type="ChEBI" id="CHEBI:57540"/>
    </ligand>
</feature>
<dbReference type="Pfam" id="PF05173">
    <property type="entry name" value="DapB_C"/>
    <property type="match status" value="1"/>
</dbReference>
<name>A0A2G5NSM3_9STAP</name>
<comment type="function">
    <text evidence="9">Catalyzes the conversion of 4-hydroxy-tetrahydrodipicolinate (HTPA) to tetrahydrodipicolinate.</text>
</comment>
<evidence type="ECO:0000256" key="7">
    <source>
        <dbReference type="ARBA" id="ARBA00023027"/>
    </source>
</evidence>
<feature type="binding site" evidence="9">
    <location>
        <position position="137"/>
    </location>
    <ligand>
        <name>(S)-2,3,4,5-tetrahydrodipicolinate</name>
        <dbReference type="ChEBI" id="CHEBI:16845"/>
    </ligand>
</feature>
<evidence type="ECO:0000256" key="2">
    <source>
        <dbReference type="ARBA" id="ARBA00022490"/>
    </source>
</evidence>
<sequence>MKILLAGFGAMNERVAKLALDKGHEITGIILSRTTERQLPYPVYYVDDEFPEADVIIDFSNPEITLPLIQSKHNIPLVIATTGEKEAIIDALKIKAQHTPTFFSANMSYGVHILTELIQYAVPLLKDYDIELIERHHNKKVDGPSGTLVKLLDAIQEKRSLNPVTDRTLEDKARAHDDVGISVVRGGTITGEHEVLFAGIDETIQIIHRAQSKDIFANGAIEVAEQLINKHNGYYTFENLS</sequence>
<feature type="active site" description="Proton donor/acceptor" evidence="9">
    <location>
        <position position="136"/>
    </location>
</feature>
<comment type="subunit">
    <text evidence="9">Homotetramer.</text>
</comment>
<dbReference type="GO" id="GO:0005829">
    <property type="term" value="C:cytosol"/>
    <property type="evidence" value="ECO:0007669"/>
    <property type="project" value="TreeGrafter"/>
</dbReference>
<dbReference type="AlphaFoldDB" id="A0A2G5NSM3"/>
<feature type="domain" description="Dihydrodipicolinate reductase C-terminal" evidence="12">
    <location>
        <begin position="110"/>
        <end position="239"/>
    </location>
</feature>
<evidence type="ECO:0000256" key="9">
    <source>
        <dbReference type="HAMAP-Rule" id="MF_00102"/>
    </source>
</evidence>
<dbReference type="GO" id="GO:0008839">
    <property type="term" value="F:4-hydroxy-tetrahydrodipicolinate reductase"/>
    <property type="evidence" value="ECO:0007669"/>
    <property type="project" value="UniProtKB-UniRule"/>
</dbReference>
<dbReference type="GO" id="GO:0051287">
    <property type="term" value="F:NAD binding"/>
    <property type="evidence" value="ECO:0007669"/>
    <property type="project" value="UniProtKB-UniRule"/>
</dbReference>
<keyword evidence="2 9" id="KW-0963">Cytoplasm</keyword>
<feature type="binding site" evidence="9">
    <location>
        <begin position="104"/>
        <end position="107"/>
    </location>
    <ligand>
        <name>NAD(+)</name>
        <dbReference type="ChEBI" id="CHEBI:57540"/>
    </ligand>
</feature>
<dbReference type="CDD" id="cd02274">
    <property type="entry name" value="DHDPR_N"/>
    <property type="match status" value="1"/>
</dbReference>
<keyword evidence="5 9" id="KW-0220">Diaminopimelate biosynthesis</keyword>
<dbReference type="RefSeq" id="WP_099578074.1">
    <property type="nucleotide sequence ID" value="NZ_MJBI02000001.1"/>
</dbReference>
<keyword evidence="8 9" id="KW-0457">Lysine biosynthesis</keyword>
<dbReference type="NCBIfam" id="TIGR00036">
    <property type="entry name" value="dapB"/>
    <property type="match status" value="1"/>
</dbReference>
<dbReference type="GO" id="GO:0050661">
    <property type="term" value="F:NADP binding"/>
    <property type="evidence" value="ECO:0007669"/>
    <property type="project" value="UniProtKB-UniRule"/>
</dbReference>
<evidence type="ECO:0000256" key="1">
    <source>
        <dbReference type="ARBA" id="ARBA00006642"/>
    </source>
</evidence>
<dbReference type="GO" id="GO:0009089">
    <property type="term" value="P:lysine biosynthetic process via diaminopimelate"/>
    <property type="evidence" value="ECO:0007669"/>
    <property type="project" value="UniProtKB-UniRule"/>
</dbReference>
<comment type="caution">
    <text evidence="9">Was originally thought to be a dihydrodipicolinate reductase (DHDPR), catalyzing the conversion of dihydrodipicolinate to tetrahydrodipicolinate. However, it was shown in E.coli that the substrate of the enzymatic reaction is not dihydrodipicolinate (DHDP) but in fact (2S,4S)-4-hydroxy-2,3,4,5-tetrahydrodipicolinic acid (HTPA), the product released by the DapA-catalyzed reaction.</text>
</comment>
<dbReference type="EC" id="1.17.1.8" evidence="9 10"/>
<keyword evidence="7 9" id="KW-0520">NAD</keyword>
<dbReference type="InterPro" id="IPR022663">
    <property type="entry name" value="DapB_C"/>
</dbReference>
<dbReference type="PANTHER" id="PTHR20836">
    <property type="entry name" value="DIHYDRODIPICOLINATE REDUCTASE"/>
    <property type="match status" value="1"/>
</dbReference>
<evidence type="ECO:0000256" key="8">
    <source>
        <dbReference type="ARBA" id="ARBA00023154"/>
    </source>
</evidence>
<feature type="binding site" evidence="9">
    <location>
        <begin position="146"/>
        <end position="147"/>
    </location>
    <ligand>
        <name>(S)-2,3,4,5-tetrahydrodipicolinate</name>
        <dbReference type="ChEBI" id="CHEBI:16845"/>
    </ligand>
</feature>
<feature type="active site" description="Proton donor" evidence="9">
    <location>
        <position position="140"/>
    </location>
</feature>
<comment type="similarity">
    <text evidence="1 9">Belongs to the DapB family.</text>
</comment>
<evidence type="ECO:0000259" key="12">
    <source>
        <dbReference type="Pfam" id="PF05173"/>
    </source>
</evidence>
<evidence type="ECO:0000256" key="10">
    <source>
        <dbReference type="NCBIfam" id="TIGR00036"/>
    </source>
</evidence>
<evidence type="ECO:0000256" key="4">
    <source>
        <dbReference type="ARBA" id="ARBA00022857"/>
    </source>
</evidence>
<dbReference type="Gene3D" id="3.40.50.720">
    <property type="entry name" value="NAD(P)-binding Rossmann-like Domain"/>
    <property type="match status" value="1"/>
</dbReference>
<comment type="catalytic activity">
    <reaction evidence="9">
        <text>(S)-2,3,4,5-tetrahydrodipicolinate + NADP(+) + H2O = (2S,4S)-4-hydroxy-2,3,4,5-tetrahydrodipicolinate + NADPH + H(+)</text>
        <dbReference type="Rhea" id="RHEA:35331"/>
        <dbReference type="ChEBI" id="CHEBI:15377"/>
        <dbReference type="ChEBI" id="CHEBI:15378"/>
        <dbReference type="ChEBI" id="CHEBI:16845"/>
        <dbReference type="ChEBI" id="CHEBI:57783"/>
        <dbReference type="ChEBI" id="CHEBI:58349"/>
        <dbReference type="ChEBI" id="CHEBI:67139"/>
        <dbReference type="EC" id="1.17.1.8"/>
    </reaction>
</comment>
<dbReference type="GO" id="GO:0019877">
    <property type="term" value="P:diaminopimelate biosynthetic process"/>
    <property type="evidence" value="ECO:0007669"/>
    <property type="project" value="UniProtKB-UniRule"/>
</dbReference>
<dbReference type="UniPathway" id="UPA00034">
    <property type="reaction ID" value="UER00018"/>
</dbReference>
<keyword evidence="4 9" id="KW-0521">NADP</keyword>
<comment type="caution">
    <text evidence="13">The sequence shown here is derived from an EMBL/GenBank/DDBJ whole genome shotgun (WGS) entry which is preliminary data.</text>
</comment>
<dbReference type="InterPro" id="IPR022664">
    <property type="entry name" value="DapB_N_CS"/>
</dbReference>
<evidence type="ECO:0000313" key="13">
    <source>
        <dbReference type="EMBL" id="RAI82620.1"/>
    </source>
</evidence>
<comment type="catalytic activity">
    <reaction evidence="9">
        <text>(S)-2,3,4,5-tetrahydrodipicolinate + NAD(+) + H2O = (2S,4S)-4-hydroxy-2,3,4,5-tetrahydrodipicolinate + NADH + H(+)</text>
        <dbReference type="Rhea" id="RHEA:35323"/>
        <dbReference type="ChEBI" id="CHEBI:15377"/>
        <dbReference type="ChEBI" id="CHEBI:15378"/>
        <dbReference type="ChEBI" id="CHEBI:16845"/>
        <dbReference type="ChEBI" id="CHEBI:57540"/>
        <dbReference type="ChEBI" id="CHEBI:57945"/>
        <dbReference type="ChEBI" id="CHEBI:67139"/>
        <dbReference type="EC" id="1.17.1.8"/>
    </reaction>
</comment>
<keyword evidence="3 9" id="KW-0028">Amino-acid biosynthesis</keyword>
<feature type="domain" description="Dihydrodipicolinate reductase N-terminal" evidence="11">
    <location>
        <begin position="1"/>
        <end position="107"/>
    </location>
</feature>
<dbReference type="HAMAP" id="MF_00102">
    <property type="entry name" value="DapB"/>
    <property type="match status" value="1"/>
</dbReference>
<organism evidence="13 14">
    <name type="scientific">Macrococcoides goetzii</name>
    <dbReference type="NCBI Taxonomy" id="1891097"/>
    <lineage>
        <taxon>Bacteria</taxon>
        <taxon>Bacillati</taxon>
        <taxon>Bacillota</taxon>
        <taxon>Bacilli</taxon>
        <taxon>Bacillales</taxon>
        <taxon>Staphylococcaceae</taxon>
        <taxon>Macrococcoides</taxon>
    </lineage>
</organism>
<dbReference type="SUPFAM" id="SSF51735">
    <property type="entry name" value="NAD(P)-binding Rossmann-fold domains"/>
    <property type="match status" value="1"/>
</dbReference>
<feature type="binding site" evidence="9">
    <location>
        <begin position="80"/>
        <end position="82"/>
    </location>
    <ligand>
        <name>NAD(+)</name>
        <dbReference type="ChEBI" id="CHEBI:57540"/>
    </ligand>
</feature>
<feature type="binding site" evidence="9">
    <location>
        <position position="37"/>
    </location>
    <ligand>
        <name>NADP(+)</name>
        <dbReference type="ChEBI" id="CHEBI:58349"/>
    </ligand>
</feature>
<comment type="pathway">
    <text evidence="9">Amino-acid biosynthesis; L-lysine biosynthesis via DAP pathway; (S)-tetrahydrodipicolinate from L-aspartate: step 4/4.</text>
</comment>
<dbReference type="EMBL" id="MJBI02000001">
    <property type="protein sequence ID" value="RAI82620.1"/>
    <property type="molecule type" value="Genomic_DNA"/>
</dbReference>
<comment type="subcellular location">
    <subcellularLocation>
        <location evidence="9">Cytoplasm</location>
    </subcellularLocation>
</comment>
<keyword evidence="6 9" id="KW-0560">Oxidoreductase</keyword>
<evidence type="ECO:0000259" key="11">
    <source>
        <dbReference type="Pfam" id="PF01113"/>
    </source>
</evidence>
<dbReference type="Proteomes" id="UP000229523">
    <property type="component" value="Unassembled WGS sequence"/>
</dbReference>
<dbReference type="GO" id="GO:0016726">
    <property type="term" value="F:oxidoreductase activity, acting on CH or CH2 groups, NAD or NADP as acceptor"/>
    <property type="evidence" value="ECO:0007669"/>
    <property type="project" value="UniProtKB-UniRule"/>
</dbReference>
<protein>
    <recommendedName>
        <fullName evidence="9 10">4-hydroxy-tetrahydrodipicolinate reductase</fullName>
        <shortName evidence="9">HTPA reductase</shortName>
        <ecNumber evidence="9 10">1.17.1.8</ecNumber>
    </recommendedName>
</protein>
<dbReference type="SUPFAM" id="SSF55347">
    <property type="entry name" value="Glyceraldehyde-3-phosphate dehydrogenase-like, C-terminal domain"/>
    <property type="match status" value="1"/>
</dbReference>
<evidence type="ECO:0000313" key="14">
    <source>
        <dbReference type="Proteomes" id="UP000229523"/>
    </source>
</evidence>
<comment type="caution">
    <text evidence="9">Lacks conserved residue(s) required for the propagation of feature annotation.</text>
</comment>
<gene>
    <name evidence="9" type="primary">dapB</name>
    <name evidence="13" type="ORF">BFS35_002740</name>
</gene>
<dbReference type="PIRSF" id="PIRSF000161">
    <property type="entry name" value="DHPR"/>
    <property type="match status" value="1"/>
</dbReference>
<dbReference type="InterPro" id="IPR023940">
    <property type="entry name" value="DHDPR_bac"/>
</dbReference>
<dbReference type="Gene3D" id="3.30.360.10">
    <property type="entry name" value="Dihydrodipicolinate Reductase, domain 2"/>
    <property type="match status" value="1"/>
</dbReference>